<dbReference type="KEGG" id="medw:NCTC10132_00586"/>
<dbReference type="EMBL" id="LS991951">
    <property type="protein sequence ID" value="SYV97227.1"/>
    <property type="molecule type" value="Genomic_DNA"/>
</dbReference>
<dbReference type="AlphaFoldDB" id="A0A3B0PN52"/>
<keyword evidence="1" id="KW-0680">Restriction system</keyword>
<accession>A0A3B0PN52</accession>
<evidence type="ECO:0000313" key="4">
    <source>
        <dbReference type="Proteomes" id="UP000257559"/>
    </source>
</evidence>
<dbReference type="SUPFAM" id="SSF116734">
    <property type="entry name" value="DNA methylase specificity domain"/>
    <property type="match status" value="1"/>
</dbReference>
<dbReference type="InterPro" id="IPR044946">
    <property type="entry name" value="Restrct_endonuc_typeI_TRD_sf"/>
</dbReference>
<reference evidence="4" key="1">
    <citation type="submission" date="2018-06" db="EMBL/GenBank/DDBJ databases">
        <authorList>
            <consortium name="Pathogen Informatics"/>
        </authorList>
    </citation>
    <scope>NUCLEOTIDE SEQUENCE [LARGE SCALE GENOMIC DNA]</scope>
    <source>
        <strain evidence="4">NCTC10132</strain>
    </source>
</reference>
<dbReference type="GO" id="GO:0003677">
    <property type="term" value="F:DNA binding"/>
    <property type="evidence" value="ECO:0007669"/>
    <property type="project" value="UniProtKB-KW"/>
</dbReference>
<name>A0A3B0PN52_9BACT</name>
<keyword evidence="4" id="KW-1185">Reference proteome</keyword>
<protein>
    <submittedName>
        <fullName evidence="3">Uncharacterized protein</fullName>
    </submittedName>
</protein>
<organism evidence="3 4">
    <name type="scientific">Mycoplasmopsis edwardii</name>
    <dbReference type="NCBI Taxonomy" id="53558"/>
    <lineage>
        <taxon>Bacteria</taxon>
        <taxon>Bacillati</taxon>
        <taxon>Mycoplasmatota</taxon>
        <taxon>Mycoplasmoidales</taxon>
        <taxon>Metamycoplasmataceae</taxon>
        <taxon>Mycoplasmopsis</taxon>
    </lineage>
</organism>
<dbReference type="Proteomes" id="UP000257559">
    <property type="component" value="Chromosome"/>
</dbReference>
<keyword evidence="2" id="KW-0238">DNA-binding</keyword>
<dbReference type="Gene3D" id="3.90.220.20">
    <property type="entry name" value="DNA methylase specificity domains"/>
    <property type="match status" value="1"/>
</dbReference>
<proteinExistence type="predicted"/>
<gene>
    <name evidence="3" type="ORF">NCTC10132_00586</name>
</gene>
<evidence type="ECO:0000313" key="3">
    <source>
        <dbReference type="EMBL" id="SYV97227.1"/>
    </source>
</evidence>
<sequence length="67" mass="7660">MGNISTIFTGEFIHQNMQSHLFKFPVYNGGTNFTGFYKYFNQEKGKIVMSSRGIGAGFANYVDCNFW</sequence>
<dbReference type="GO" id="GO:0009307">
    <property type="term" value="P:DNA restriction-modification system"/>
    <property type="evidence" value="ECO:0007669"/>
    <property type="project" value="UniProtKB-KW"/>
</dbReference>
<evidence type="ECO:0000256" key="2">
    <source>
        <dbReference type="ARBA" id="ARBA00023125"/>
    </source>
</evidence>
<feature type="non-terminal residue" evidence="3">
    <location>
        <position position="67"/>
    </location>
</feature>
<evidence type="ECO:0000256" key="1">
    <source>
        <dbReference type="ARBA" id="ARBA00022747"/>
    </source>
</evidence>